<evidence type="ECO:0000313" key="3">
    <source>
        <dbReference type="EMBL" id="HGL17634.1"/>
    </source>
</evidence>
<dbReference type="PROSITE" id="PS51125">
    <property type="entry name" value="NHL"/>
    <property type="match status" value="1"/>
</dbReference>
<evidence type="ECO:0000256" key="2">
    <source>
        <dbReference type="PROSITE-ProRule" id="PRU00504"/>
    </source>
</evidence>
<evidence type="ECO:0008006" key="4">
    <source>
        <dbReference type="Google" id="ProtNLM"/>
    </source>
</evidence>
<protein>
    <recommendedName>
        <fullName evidence="4">SMP-30/Gluconolactonase/LRE-like region domain-containing protein</fullName>
    </recommendedName>
</protein>
<accession>A0A7V3ZXW8</accession>
<feature type="repeat" description="NHL" evidence="2">
    <location>
        <begin position="218"/>
        <end position="261"/>
    </location>
</feature>
<sequence>MRYTKLLVLTILVLVLGCGYKYPLPPENPGSLPNEEDYIEVKNTSWDIQTFNGIKDLIVGKDGYVYVLEEHVLLKLNSNGDLVDTFYSGFSMAKSVSQDAERKIYITDSCFIYVFDRDKNLIRVIDFADTLKPHGIDVDSHENIYITEPEIHTLIKLDSLGNFVELIASYGSGILSVNNPLGLFVNEKMGAVIVASSGNNWVEAISLTLPRVNIVHLGGTTHEGGDTAGVFNYPTDVWSDTLGNIYVLDYGNKRIQKFRETGEFVMEERFESALVSLATSKDGSYLYVAFPDKVLKMKKPELSQNPGGEQ</sequence>
<proteinExistence type="predicted"/>
<reference evidence="3" key="1">
    <citation type="journal article" date="2020" name="mSystems">
        <title>Genome- and Community-Level Interaction Insights into Carbon Utilization and Element Cycling Functions of Hydrothermarchaeota in Hydrothermal Sediment.</title>
        <authorList>
            <person name="Zhou Z."/>
            <person name="Liu Y."/>
            <person name="Xu W."/>
            <person name="Pan J."/>
            <person name="Luo Z.H."/>
            <person name="Li M."/>
        </authorList>
    </citation>
    <scope>NUCLEOTIDE SEQUENCE [LARGE SCALE GENOMIC DNA]</scope>
    <source>
        <strain evidence="3">SpSt-69</strain>
    </source>
</reference>
<dbReference type="PROSITE" id="PS51257">
    <property type="entry name" value="PROKAR_LIPOPROTEIN"/>
    <property type="match status" value="1"/>
</dbReference>
<dbReference type="PANTHER" id="PTHR24104:SF25">
    <property type="entry name" value="PROTEIN LIN-41"/>
    <property type="match status" value="1"/>
</dbReference>
<evidence type="ECO:0000256" key="1">
    <source>
        <dbReference type="ARBA" id="ARBA00022737"/>
    </source>
</evidence>
<dbReference type="CDD" id="cd05819">
    <property type="entry name" value="NHL"/>
    <property type="match status" value="1"/>
</dbReference>
<organism evidence="3">
    <name type="scientific">candidate division WOR-3 bacterium</name>
    <dbReference type="NCBI Taxonomy" id="2052148"/>
    <lineage>
        <taxon>Bacteria</taxon>
        <taxon>Bacteria division WOR-3</taxon>
    </lineage>
</organism>
<dbReference type="SUPFAM" id="SSF101898">
    <property type="entry name" value="NHL repeat"/>
    <property type="match status" value="1"/>
</dbReference>
<dbReference type="InterPro" id="IPR001258">
    <property type="entry name" value="NHL_repeat"/>
</dbReference>
<dbReference type="InterPro" id="IPR011042">
    <property type="entry name" value="6-blade_b-propeller_TolB-like"/>
</dbReference>
<dbReference type="GO" id="GO:0008270">
    <property type="term" value="F:zinc ion binding"/>
    <property type="evidence" value="ECO:0007669"/>
    <property type="project" value="UniProtKB-KW"/>
</dbReference>
<keyword evidence="1" id="KW-0677">Repeat</keyword>
<dbReference type="Pfam" id="PF01436">
    <property type="entry name" value="NHL"/>
    <property type="match status" value="1"/>
</dbReference>
<name>A0A7V3ZXW8_UNCW3</name>
<gene>
    <name evidence="3" type="ORF">ENU66_04830</name>
</gene>
<dbReference type="EMBL" id="DTDJ01000031">
    <property type="protein sequence ID" value="HGL17634.1"/>
    <property type="molecule type" value="Genomic_DNA"/>
</dbReference>
<comment type="caution">
    <text evidence="3">The sequence shown here is derived from an EMBL/GenBank/DDBJ whole genome shotgun (WGS) entry which is preliminary data.</text>
</comment>
<dbReference type="Gene3D" id="2.120.10.30">
    <property type="entry name" value="TolB, C-terminal domain"/>
    <property type="match status" value="2"/>
</dbReference>
<dbReference type="InterPro" id="IPR050952">
    <property type="entry name" value="TRIM-NHL_E3_ligases"/>
</dbReference>
<dbReference type="PANTHER" id="PTHR24104">
    <property type="entry name" value="E3 UBIQUITIN-PROTEIN LIGASE NHLRC1-RELATED"/>
    <property type="match status" value="1"/>
</dbReference>
<dbReference type="AlphaFoldDB" id="A0A7V3ZXW8"/>